<name>A0A3Y9C6U3_SALEB</name>
<comment type="similarity">
    <text evidence="2 7">Belongs to the periplasmic pilus chaperone family.</text>
</comment>
<comment type="subcellular location">
    <subcellularLocation>
        <location evidence="1 7">Periplasm</location>
    </subcellularLocation>
</comment>
<dbReference type="PANTHER" id="PTHR30251">
    <property type="entry name" value="PILUS ASSEMBLY CHAPERONE"/>
    <property type="match status" value="1"/>
</dbReference>
<dbReference type="InterPro" id="IPR016147">
    <property type="entry name" value="Pili_assmbl_chaperone_N"/>
</dbReference>
<keyword evidence="4" id="KW-0574">Periplasm</keyword>
<dbReference type="SUPFAM" id="SSF49584">
    <property type="entry name" value="Periplasmic chaperone C-domain"/>
    <property type="match status" value="1"/>
</dbReference>
<dbReference type="Proteomes" id="UP000839644">
    <property type="component" value="Unassembled WGS sequence"/>
</dbReference>
<dbReference type="Gene3D" id="2.60.40.10">
    <property type="entry name" value="Immunoglobulins"/>
    <property type="match status" value="2"/>
</dbReference>
<dbReference type="InterPro" id="IPR018046">
    <property type="entry name" value="Pili_assmbl_chaperone_CS"/>
</dbReference>
<evidence type="ECO:0000256" key="7">
    <source>
        <dbReference type="RuleBase" id="RU003918"/>
    </source>
</evidence>
<keyword evidence="3 8" id="KW-0732">Signal</keyword>
<organism evidence="11">
    <name type="scientific">Salmonella enterica subsp. enterica serovar Java</name>
    <dbReference type="NCBI Taxonomy" id="224729"/>
    <lineage>
        <taxon>Bacteria</taxon>
        <taxon>Pseudomonadati</taxon>
        <taxon>Pseudomonadota</taxon>
        <taxon>Gammaproteobacteria</taxon>
        <taxon>Enterobacterales</taxon>
        <taxon>Enterobacteriaceae</taxon>
        <taxon>Salmonella</taxon>
    </lineage>
</organism>
<dbReference type="GO" id="GO:0030288">
    <property type="term" value="C:outer membrane-bounded periplasmic space"/>
    <property type="evidence" value="ECO:0007669"/>
    <property type="project" value="InterPro"/>
</dbReference>
<evidence type="ECO:0000256" key="4">
    <source>
        <dbReference type="ARBA" id="ARBA00022764"/>
    </source>
</evidence>
<dbReference type="InterPro" id="IPR016148">
    <property type="entry name" value="Pili_assmbl_chaperone_C"/>
</dbReference>
<feature type="domain" description="Pili assembly chaperone C-terminal" evidence="10">
    <location>
        <begin position="184"/>
        <end position="239"/>
    </location>
</feature>
<dbReference type="Pfam" id="PF00345">
    <property type="entry name" value="PapD_N"/>
    <property type="match status" value="1"/>
</dbReference>
<evidence type="ECO:0000259" key="10">
    <source>
        <dbReference type="Pfam" id="PF02753"/>
    </source>
</evidence>
<feature type="signal peptide" evidence="8">
    <location>
        <begin position="1"/>
        <end position="22"/>
    </location>
</feature>
<dbReference type="InterPro" id="IPR001829">
    <property type="entry name" value="Pili_assmbl_chaperone_bac"/>
</dbReference>
<keyword evidence="6" id="KW-0393">Immunoglobulin domain</keyword>
<sequence>MNKLYLIIRVCCLGCISYSALAATDVVVGSRTAGVTLGASRVIYPLNGRSVLLSVTNPQDFPVLVKSSVLDEMQKKEALFIVTPPLFRLDGRQQNSLNITRTGGEYPSDRESINWICVQGIPPSSDSEWASDDSDKKRVSMSIQMITGSCIKLFVRPESVNGNPVNMADRVSWKISGKTITAANPTPFYMNVSNLTFNGAQLNMARSYIPPFAEEKIPLPSGATDRGTLKWVVIGDYGEKKEKTVQVN</sequence>
<protein>
    <submittedName>
        <fullName evidence="11">Molecular chaperone</fullName>
    </submittedName>
</protein>
<dbReference type="PANTHER" id="PTHR30251:SF9">
    <property type="entry name" value="CHAPERONE PROTEIN CAF1M"/>
    <property type="match status" value="1"/>
</dbReference>
<keyword evidence="5 7" id="KW-0143">Chaperone</keyword>
<dbReference type="PROSITE" id="PS00635">
    <property type="entry name" value="PILI_CHAPERONE"/>
    <property type="match status" value="1"/>
</dbReference>
<evidence type="ECO:0000256" key="3">
    <source>
        <dbReference type="ARBA" id="ARBA00022729"/>
    </source>
</evidence>
<evidence type="ECO:0000256" key="6">
    <source>
        <dbReference type="ARBA" id="ARBA00023319"/>
    </source>
</evidence>
<dbReference type="InterPro" id="IPR036316">
    <property type="entry name" value="Pili_assmbl_chap_C_dom_sf"/>
</dbReference>
<proteinExistence type="inferred from homology"/>
<dbReference type="PRINTS" id="PR00969">
    <property type="entry name" value="CHAPERONPILI"/>
</dbReference>
<dbReference type="InterPro" id="IPR050643">
    <property type="entry name" value="Periplasmic_pilus_chap"/>
</dbReference>
<evidence type="ECO:0000259" key="9">
    <source>
        <dbReference type="Pfam" id="PF00345"/>
    </source>
</evidence>
<feature type="chain" id="PRO_5019318396" evidence="8">
    <location>
        <begin position="23"/>
        <end position="248"/>
    </location>
</feature>
<accession>A0A3Y9C6U3</accession>
<dbReference type="Pfam" id="PF02753">
    <property type="entry name" value="PapD_C"/>
    <property type="match status" value="1"/>
</dbReference>
<reference evidence="11" key="1">
    <citation type="submission" date="2018-08" db="EMBL/GenBank/DDBJ databases">
        <authorList>
            <person name="Ashton P.M."/>
            <person name="Dallman T."/>
            <person name="Nair S."/>
            <person name="De Pinna E."/>
            <person name="Peters T."/>
            <person name="Grant K."/>
        </authorList>
    </citation>
    <scope>NUCLEOTIDE SEQUENCE [LARGE SCALE GENOMIC DNA]</scope>
    <source>
        <strain evidence="11">43913</strain>
    </source>
</reference>
<gene>
    <name evidence="11" type="ORF">AU894_26550</name>
</gene>
<evidence type="ECO:0000256" key="2">
    <source>
        <dbReference type="ARBA" id="ARBA00007399"/>
    </source>
</evidence>
<dbReference type="InterPro" id="IPR013783">
    <property type="entry name" value="Ig-like_fold"/>
</dbReference>
<comment type="caution">
    <text evidence="11">The sequence shown here is derived from an EMBL/GenBank/DDBJ whole genome shotgun (WGS) entry which is preliminary data.</text>
</comment>
<evidence type="ECO:0000256" key="5">
    <source>
        <dbReference type="ARBA" id="ARBA00023186"/>
    </source>
</evidence>
<dbReference type="GO" id="GO:0071555">
    <property type="term" value="P:cell wall organization"/>
    <property type="evidence" value="ECO:0007669"/>
    <property type="project" value="InterPro"/>
</dbReference>
<dbReference type="InterPro" id="IPR008962">
    <property type="entry name" value="PapD-like_sf"/>
</dbReference>
<evidence type="ECO:0000256" key="8">
    <source>
        <dbReference type="SAM" id="SignalP"/>
    </source>
</evidence>
<evidence type="ECO:0000256" key="1">
    <source>
        <dbReference type="ARBA" id="ARBA00004418"/>
    </source>
</evidence>
<dbReference type="AlphaFoldDB" id="A0A3Y9C6U3"/>
<dbReference type="SUPFAM" id="SSF49354">
    <property type="entry name" value="PapD-like"/>
    <property type="match status" value="1"/>
</dbReference>
<dbReference type="EMBL" id="AAAFYZ010000122">
    <property type="protein sequence ID" value="EAB8479666.1"/>
    <property type="molecule type" value="Genomic_DNA"/>
</dbReference>
<feature type="domain" description="Pili assembly chaperone N-terminal" evidence="9">
    <location>
        <begin position="34"/>
        <end position="160"/>
    </location>
</feature>
<evidence type="ECO:0000313" key="11">
    <source>
        <dbReference type="EMBL" id="EAB8479666.1"/>
    </source>
</evidence>